<evidence type="ECO:0000259" key="2">
    <source>
        <dbReference type="Pfam" id="PF00892"/>
    </source>
</evidence>
<feature type="transmembrane region" description="Helical" evidence="1">
    <location>
        <begin position="179"/>
        <end position="198"/>
    </location>
</feature>
<evidence type="ECO:0000313" key="3">
    <source>
        <dbReference type="EMBL" id="KKU95858.1"/>
    </source>
</evidence>
<reference evidence="3 4" key="1">
    <citation type="journal article" date="2015" name="Nature">
        <title>rRNA introns, odd ribosomes, and small enigmatic genomes across a large radiation of phyla.</title>
        <authorList>
            <person name="Brown C.T."/>
            <person name="Hug L.A."/>
            <person name="Thomas B.C."/>
            <person name="Sharon I."/>
            <person name="Castelle C.J."/>
            <person name="Singh A."/>
            <person name="Wilkins M.J."/>
            <person name="Williams K.H."/>
            <person name="Banfield J.F."/>
        </authorList>
    </citation>
    <scope>NUCLEOTIDE SEQUENCE [LARGE SCALE GENOMIC DNA]</scope>
</reference>
<feature type="transmembrane region" description="Helical" evidence="1">
    <location>
        <begin position="123"/>
        <end position="143"/>
    </location>
</feature>
<accession>A0A0G1WZW2</accession>
<dbReference type="InterPro" id="IPR000620">
    <property type="entry name" value="EamA_dom"/>
</dbReference>
<dbReference type="AlphaFoldDB" id="A0A0G1WZW2"/>
<dbReference type="GO" id="GO:0016020">
    <property type="term" value="C:membrane"/>
    <property type="evidence" value="ECO:0007669"/>
    <property type="project" value="InterPro"/>
</dbReference>
<keyword evidence="1" id="KW-1133">Transmembrane helix</keyword>
<evidence type="ECO:0000313" key="4">
    <source>
        <dbReference type="Proteomes" id="UP000034661"/>
    </source>
</evidence>
<sequence>MKNKGILLILLSALLYSVMPVLIRTLGGGGLPPVSQVFLRYIAAFIAAALYFFRTSRNKITIQKKDIALLLIATIFGYALTNLFYTYGMLNTYVSNALFLFFTFAIIAPILGFILLKDKLNMFNAAALIITVIALVLLFQPNAIPTWKIGGMFAILSALGQATYLIVRKKLKNYSASFLMLANTFAGVIVLGILSLMMEQSFYFQGGIQRISLNTWVTTVLFGIDNFLAWIVMTKGFEYVKAATGSIVLLSELVFGIFFAFLFFKEIPTYVTLAGGTLILLSSILVITKGEN</sequence>
<name>A0A0G1WZW2_9BACT</name>
<dbReference type="SUPFAM" id="SSF103481">
    <property type="entry name" value="Multidrug resistance efflux transporter EmrE"/>
    <property type="match status" value="2"/>
</dbReference>
<feature type="transmembrane region" description="Helical" evidence="1">
    <location>
        <begin position="213"/>
        <end position="233"/>
    </location>
</feature>
<proteinExistence type="predicted"/>
<comment type="caution">
    <text evidence="3">The sequence shown here is derived from an EMBL/GenBank/DDBJ whole genome shotgun (WGS) entry which is preliminary data.</text>
</comment>
<dbReference type="Proteomes" id="UP000034661">
    <property type="component" value="Unassembled WGS sequence"/>
</dbReference>
<dbReference type="PANTHER" id="PTHR22911:SF137">
    <property type="entry name" value="SOLUTE CARRIER FAMILY 35 MEMBER G2-RELATED"/>
    <property type="match status" value="1"/>
</dbReference>
<feature type="transmembrane region" description="Helical" evidence="1">
    <location>
        <begin position="149"/>
        <end position="167"/>
    </location>
</feature>
<feature type="transmembrane region" description="Helical" evidence="1">
    <location>
        <begin position="67"/>
        <end position="87"/>
    </location>
</feature>
<protein>
    <submittedName>
        <fullName evidence="3">Integral membrane protein</fullName>
    </submittedName>
</protein>
<evidence type="ECO:0000256" key="1">
    <source>
        <dbReference type="SAM" id="Phobius"/>
    </source>
</evidence>
<feature type="transmembrane region" description="Helical" evidence="1">
    <location>
        <begin position="245"/>
        <end position="264"/>
    </location>
</feature>
<feature type="domain" description="EamA" evidence="2">
    <location>
        <begin position="4"/>
        <end position="139"/>
    </location>
</feature>
<organism evidence="3 4">
    <name type="scientific">Candidatus Gottesmanbacteria bacterium GW2011_GWA1_48_13</name>
    <dbReference type="NCBI Taxonomy" id="1618439"/>
    <lineage>
        <taxon>Bacteria</taxon>
        <taxon>Candidatus Gottesmaniibacteriota</taxon>
    </lineage>
</organism>
<feature type="transmembrane region" description="Helical" evidence="1">
    <location>
        <begin position="270"/>
        <end position="288"/>
    </location>
</feature>
<dbReference type="Pfam" id="PF00892">
    <property type="entry name" value="EamA"/>
    <property type="match status" value="2"/>
</dbReference>
<feature type="transmembrane region" description="Helical" evidence="1">
    <location>
        <begin position="38"/>
        <end position="55"/>
    </location>
</feature>
<dbReference type="EMBL" id="LCPJ01000007">
    <property type="protein sequence ID" value="KKU95858.1"/>
    <property type="molecule type" value="Genomic_DNA"/>
</dbReference>
<dbReference type="PANTHER" id="PTHR22911">
    <property type="entry name" value="ACYL-MALONYL CONDENSING ENZYME-RELATED"/>
    <property type="match status" value="1"/>
</dbReference>
<keyword evidence="1" id="KW-0812">Transmembrane</keyword>
<keyword evidence="1" id="KW-0472">Membrane</keyword>
<feature type="domain" description="EamA" evidence="2">
    <location>
        <begin position="149"/>
        <end position="287"/>
    </location>
</feature>
<dbReference type="InterPro" id="IPR037185">
    <property type="entry name" value="EmrE-like"/>
</dbReference>
<gene>
    <name evidence="3" type="ORF">UY27_C0007G0026</name>
</gene>
<feature type="transmembrane region" description="Helical" evidence="1">
    <location>
        <begin position="93"/>
        <end position="116"/>
    </location>
</feature>